<accession>A0A4R1L6H5</accession>
<dbReference type="RefSeq" id="WP_131993798.1">
    <property type="nucleotide sequence ID" value="NZ_SMGK01000002.1"/>
</dbReference>
<evidence type="ECO:0000256" key="1">
    <source>
        <dbReference type="SAM" id="MobiDB-lite"/>
    </source>
</evidence>
<gene>
    <name evidence="2" type="ORF">C7378_1379</name>
</gene>
<evidence type="ECO:0000313" key="2">
    <source>
        <dbReference type="EMBL" id="TCK73765.1"/>
    </source>
</evidence>
<comment type="caution">
    <text evidence="2">The sequence shown here is derived from an EMBL/GenBank/DDBJ whole genome shotgun (WGS) entry which is preliminary data.</text>
</comment>
<keyword evidence="3" id="KW-1185">Reference proteome</keyword>
<sequence>MTSIHHDSDEHKGAVESESPNDTPKRTDLHSNLADQLGHRNSDPMIKDNDSDFPEPGSNAEHSGQHE</sequence>
<reference evidence="2 3" key="1">
    <citation type="submission" date="2019-03" db="EMBL/GenBank/DDBJ databases">
        <title>Genomic Encyclopedia of Type Strains, Phase IV (KMG-IV): sequencing the most valuable type-strain genomes for metagenomic binning, comparative biology and taxonomic classification.</title>
        <authorList>
            <person name="Goeker M."/>
        </authorList>
    </citation>
    <scope>NUCLEOTIDE SEQUENCE [LARGE SCALE GENOMIC DNA]</scope>
    <source>
        <strain evidence="2 3">DSM 103428</strain>
    </source>
</reference>
<dbReference type="EMBL" id="SMGK01000002">
    <property type="protein sequence ID" value="TCK73765.1"/>
    <property type="molecule type" value="Genomic_DNA"/>
</dbReference>
<dbReference type="OrthoDB" id="123332at2"/>
<proteinExistence type="predicted"/>
<dbReference type="Proteomes" id="UP000295210">
    <property type="component" value="Unassembled WGS sequence"/>
</dbReference>
<feature type="compositionally biased region" description="Basic and acidic residues" evidence="1">
    <location>
        <begin position="1"/>
        <end position="15"/>
    </location>
</feature>
<feature type="compositionally biased region" description="Basic and acidic residues" evidence="1">
    <location>
        <begin position="37"/>
        <end position="50"/>
    </location>
</feature>
<evidence type="ECO:0000313" key="3">
    <source>
        <dbReference type="Proteomes" id="UP000295210"/>
    </source>
</evidence>
<dbReference type="AlphaFoldDB" id="A0A4R1L6H5"/>
<protein>
    <submittedName>
        <fullName evidence="2">Uncharacterized protein</fullName>
    </submittedName>
</protein>
<organism evidence="2 3">
    <name type="scientific">Acidipila rosea</name>
    <dbReference type="NCBI Taxonomy" id="768535"/>
    <lineage>
        <taxon>Bacteria</taxon>
        <taxon>Pseudomonadati</taxon>
        <taxon>Acidobacteriota</taxon>
        <taxon>Terriglobia</taxon>
        <taxon>Terriglobales</taxon>
        <taxon>Acidobacteriaceae</taxon>
        <taxon>Acidipila</taxon>
    </lineage>
</organism>
<feature type="region of interest" description="Disordered" evidence="1">
    <location>
        <begin position="1"/>
        <end position="67"/>
    </location>
</feature>
<name>A0A4R1L6H5_9BACT</name>